<dbReference type="GO" id="GO:0004693">
    <property type="term" value="F:cyclin-dependent protein serine/threonine kinase activity"/>
    <property type="evidence" value="ECO:0007669"/>
    <property type="project" value="UniProtKB-EC"/>
</dbReference>
<reference evidence="13 14" key="1">
    <citation type="journal article" date="2016" name="Nat. Commun.">
        <title>Extremotolerant tardigrade genome and improved radiotolerance of human cultured cells by tardigrade-unique protein.</title>
        <authorList>
            <person name="Hashimoto T."/>
            <person name="Horikawa D.D."/>
            <person name="Saito Y."/>
            <person name="Kuwahara H."/>
            <person name="Kozuka-Hata H."/>
            <person name="Shin-I T."/>
            <person name="Minakuchi Y."/>
            <person name="Ohishi K."/>
            <person name="Motoyama A."/>
            <person name="Aizu T."/>
            <person name="Enomoto A."/>
            <person name="Kondo K."/>
            <person name="Tanaka S."/>
            <person name="Hara Y."/>
            <person name="Koshikawa S."/>
            <person name="Sagara H."/>
            <person name="Miura T."/>
            <person name="Yokobori S."/>
            <person name="Miyagawa K."/>
            <person name="Suzuki Y."/>
            <person name="Kubo T."/>
            <person name="Oyama M."/>
            <person name="Kohara Y."/>
            <person name="Fujiyama A."/>
            <person name="Arakawa K."/>
            <person name="Katayama T."/>
            <person name="Toyoda A."/>
            <person name="Kunieda T."/>
        </authorList>
    </citation>
    <scope>NUCLEOTIDE SEQUENCE [LARGE SCALE GENOMIC DNA]</scope>
    <source>
        <strain evidence="13 14">YOKOZUNA-1</strain>
    </source>
</reference>
<evidence type="ECO:0000256" key="4">
    <source>
        <dbReference type="ARBA" id="ARBA00022679"/>
    </source>
</evidence>
<dbReference type="GO" id="GO:0005737">
    <property type="term" value="C:cytoplasm"/>
    <property type="evidence" value="ECO:0007669"/>
    <property type="project" value="TreeGrafter"/>
</dbReference>
<dbReference type="Proteomes" id="UP000186922">
    <property type="component" value="Unassembled WGS sequence"/>
</dbReference>
<keyword evidence="4" id="KW-0808">Transferase</keyword>
<gene>
    <name evidence="13" type="primary">RvY_09488-1</name>
    <name evidence="13" type="synonym">RvY_09488.1</name>
    <name evidence="13" type="ORF">RvY_09488</name>
</gene>
<name>A0A1D1VEZ6_RAMVA</name>
<dbReference type="InterPro" id="IPR050108">
    <property type="entry name" value="CDK"/>
</dbReference>
<evidence type="ECO:0000256" key="5">
    <source>
        <dbReference type="ARBA" id="ARBA00022741"/>
    </source>
</evidence>
<evidence type="ECO:0000256" key="7">
    <source>
        <dbReference type="ARBA" id="ARBA00022840"/>
    </source>
</evidence>
<dbReference type="SUPFAM" id="SSF56112">
    <property type="entry name" value="Protein kinase-like (PK-like)"/>
    <property type="match status" value="1"/>
</dbReference>
<dbReference type="EMBL" id="BDGG01000004">
    <property type="protein sequence ID" value="GAU98327.1"/>
    <property type="molecule type" value="Genomic_DNA"/>
</dbReference>
<dbReference type="InterPro" id="IPR000719">
    <property type="entry name" value="Prot_kinase_dom"/>
</dbReference>
<dbReference type="AlphaFoldDB" id="A0A1D1VEZ6"/>
<dbReference type="InterPro" id="IPR011009">
    <property type="entry name" value="Kinase-like_dom_sf"/>
</dbReference>
<feature type="binding site" evidence="10">
    <location>
        <position position="302"/>
    </location>
    <ligand>
        <name>ATP</name>
        <dbReference type="ChEBI" id="CHEBI:30616"/>
    </ligand>
</feature>
<dbReference type="PROSITE" id="PS50011">
    <property type="entry name" value="PROTEIN_KINASE_DOM"/>
    <property type="match status" value="1"/>
</dbReference>
<evidence type="ECO:0000256" key="2">
    <source>
        <dbReference type="ARBA" id="ARBA00012425"/>
    </source>
</evidence>
<evidence type="ECO:0000256" key="3">
    <source>
        <dbReference type="ARBA" id="ARBA00022527"/>
    </source>
</evidence>
<dbReference type="Pfam" id="PF00069">
    <property type="entry name" value="Pkinase"/>
    <property type="match status" value="1"/>
</dbReference>
<comment type="similarity">
    <text evidence="1">Belongs to the protein kinase superfamily. CMGC Ser/Thr protein kinase family. CDC2/CDKX subfamily.</text>
</comment>
<evidence type="ECO:0000256" key="11">
    <source>
        <dbReference type="SAM" id="MobiDB-lite"/>
    </source>
</evidence>
<sequence length="591" mass="66902">MNGTYGVRDSHDNPLTRFKRQLSLSWNRYVSSGKERRSGKANSVTTPRNQPLKGIHESFSVIEIRSSSKRTPTPNSTVIRRAEEQATRKKVSKSVSDYALGSERELSERINYEDKVSVASNDGRNLRPSPSQKKKGAWRSFSRLTQNSRTRSVSRLFNRETRSTAISSSTTSLEQRKLRPSRSLFNFRLFGLTSNDAVPTIHLSLPHSQSQVFTSSVTASTEALPAKRFRPRPRSEIICETDAIAEKAAVDNYSRRRSFNPDAPHPLSATEAYMKMEQLGEGSYAVVYKGLSLRNHQVVALKEIKINPEEGTPFTAIREASLLKGLKHANIVTLHDIVHTKETLTFVFEYVPHNLGQYLDKHSGGLHPHNAKLFLFQLLRGLQYCHQRKILHRDLKPQNLLISDQGELKLADFGLARAKSIPSHTYSNEVVTLWYRPPDVLLGSTDYSTSLDMWGVGCIFVELITGLPAFPGAKEADDQIDQIFRVLGTISEEIWPPVTNLPSYQPMYLSRYQPVPLRNAFPRFDGEPVAEEIAVAFLQLNPEKRISAYNALRHRYFNDLPQKLLSLPPEESVFAHGGIKMVIEKEHNKKR</sequence>
<dbReference type="FunFam" id="1.10.510.10:FF:000611">
    <property type="entry name" value="CMGC family protein kinase"/>
    <property type="match status" value="1"/>
</dbReference>
<dbReference type="PANTHER" id="PTHR24056">
    <property type="entry name" value="CELL DIVISION PROTEIN KINASE"/>
    <property type="match status" value="1"/>
</dbReference>
<accession>A0A1D1VEZ6</accession>
<evidence type="ECO:0000256" key="9">
    <source>
        <dbReference type="ARBA" id="ARBA00048367"/>
    </source>
</evidence>
<keyword evidence="3" id="KW-0723">Serine/threonine-protein kinase</keyword>
<dbReference type="Gene3D" id="1.10.510.10">
    <property type="entry name" value="Transferase(Phosphotransferase) domain 1"/>
    <property type="match status" value="1"/>
</dbReference>
<protein>
    <recommendedName>
        <fullName evidence="2">cyclin-dependent kinase</fullName>
        <ecNumber evidence="2">2.7.11.22</ecNumber>
    </recommendedName>
</protein>
<dbReference type="GO" id="GO:0005634">
    <property type="term" value="C:nucleus"/>
    <property type="evidence" value="ECO:0007669"/>
    <property type="project" value="TreeGrafter"/>
</dbReference>
<evidence type="ECO:0000256" key="10">
    <source>
        <dbReference type="PROSITE-ProRule" id="PRU10141"/>
    </source>
</evidence>
<feature type="region of interest" description="Disordered" evidence="11">
    <location>
        <begin position="29"/>
        <end position="55"/>
    </location>
</feature>
<keyword evidence="14" id="KW-1185">Reference proteome</keyword>
<dbReference type="PANTHER" id="PTHR24056:SF246">
    <property type="entry name" value="ECDYSONE-INDUCED PROTEIN 63E, ISOFORM N"/>
    <property type="match status" value="1"/>
</dbReference>
<feature type="compositionally biased region" description="Polar residues" evidence="11">
    <location>
        <begin position="40"/>
        <end position="49"/>
    </location>
</feature>
<evidence type="ECO:0000256" key="8">
    <source>
        <dbReference type="ARBA" id="ARBA00047811"/>
    </source>
</evidence>
<comment type="catalytic activity">
    <reaction evidence="9">
        <text>L-seryl-[protein] + ATP = O-phospho-L-seryl-[protein] + ADP + H(+)</text>
        <dbReference type="Rhea" id="RHEA:17989"/>
        <dbReference type="Rhea" id="RHEA-COMP:9863"/>
        <dbReference type="Rhea" id="RHEA-COMP:11604"/>
        <dbReference type="ChEBI" id="CHEBI:15378"/>
        <dbReference type="ChEBI" id="CHEBI:29999"/>
        <dbReference type="ChEBI" id="CHEBI:30616"/>
        <dbReference type="ChEBI" id="CHEBI:83421"/>
        <dbReference type="ChEBI" id="CHEBI:456216"/>
        <dbReference type="EC" id="2.7.11.22"/>
    </reaction>
</comment>
<keyword evidence="6" id="KW-0418">Kinase</keyword>
<feature type="compositionally biased region" description="Polar residues" evidence="11">
    <location>
        <begin position="119"/>
        <end position="131"/>
    </location>
</feature>
<evidence type="ECO:0000256" key="1">
    <source>
        <dbReference type="ARBA" id="ARBA00006485"/>
    </source>
</evidence>
<dbReference type="Gene3D" id="3.30.200.20">
    <property type="entry name" value="Phosphorylase Kinase, domain 1"/>
    <property type="match status" value="1"/>
</dbReference>
<dbReference type="InterPro" id="IPR017441">
    <property type="entry name" value="Protein_kinase_ATP_BS"/>
</dbReference>
<dbReference type="SMART" id="SM00220">
    <property type="entry name" value="S_TKc"/>
    <property type="match status" value="1"/>
</dbReference>
<dbReference type="PROSITE" id="PS00108">
    <property type="entry name" value="PROTEIN_KINASE_ST"/>
    <property type="match status" value="1"/>
</dbReference>
<evidence type="ECO:0000256" key="6">
    <source>
        <dbReference type="ARBA" id="ARBA00022777"/>
    </source>
</evidence>
<organism evidence="13 14">
    <name type="scientific">Ramazzottius varieornatus</name>
    <name type="common">Water bear</name>
    <name type="synonym">Tardigrade</name>
    <dbReference type="NCBI Taxonomy" id="947166"/>
    <lineage>
        <taxon>Eukaryota</taxon>
        <taxon>Metazoa</taxon>
        <taxon>Ecdysozoa</taxon>
        <taxon>Tardigrada</taxon>
        <taxon>Eutardigrada</taxon>
        <taxon>Parachela</taxon>
        <taxon>Hypsibioidea</taxon>
        <taxon>Ramazzottiidae</taxon>
        <taxon>Ramazzottius</taxon>
    </lineage>
</organism>
<dbReference type="InterPro" id="IPR008271">
    <property type="entry name" value="Ser/Thr_kinase_AS"/>
</dbReference>
<evidence type="ECO:0000313" key="13">
    <source>
        <dbReference type="EMBL" id="GAU98327.1"/>
    </source>
</evidence>
<dbReference type="OrthoDB" id="1732493at2759"/>
<dbReference type="EC" id="2.7.11.22" evidence="2"/>
<evidence type="ECO:0000313" key="14">
    <source>
        <dbReference type="Proteomes" id="UP000186922"/>
    </source>
</evidence>
<dbReference type="GO" id="GO:0005524">
    <property type="term" value="F:ATP binding"/>
    <property type="evidence" value="ECO:0007669"/>
    <property type="project" value="UniProtKB-UniRule"/>
</dbReference>
<dbReference type="FunFam" id="3.30.200.20:FF:000124">
    <property type="entry name" value="Cyclin-dependent kinase 4"/>
    <property type="match status" value="1"/>
</dbReference>
<keyword evidence="7 10" id="KW-0067">ATP-binding</keyword>
<dbReference type="PROSITE" id="PS00107">
    <property type="entry name" value="PROTEIN_KINASE_ATP"/>
    <property type="match status" value="1"/>
</dbReference>
<keyword evidence="5 10" id="KW-0547">Nucleotide-binding</keyword>
<proteinExistence type="inferred from homology"/>
<comment type="caution">
    <text evidence="13">The sequence shown here is derived from an EMBL/GenBank/DDBJ whole genome shotgun (WGS) entry which is preliminary data.</text>
</comment>
<dbReference type="STRING" id="947166.A0A1D1VEZ6"/>
<evidence type="ECO:0000259" key="12">
    <source>
        <dbReference type="PROSITE" id="PS50011"/>
    </source>
</evidence>
<feature type="domain" description="Protein kinase" evidence="12">
    <location>
        <begin position="273"/>
        <end position="557"/>
    </location>
</feature>
<comment type="catalytic activity">
    <reaction evidence="8">
        <text>L-threonyl-[protein] + ATP = O-phospho-L-threonyl-[protein] + ADP + H(+)</text>
        <dbReference type="Rhea" id="RHEA:46608"/>
        <dbReference type="Rhea" id="RHEA-COMP:11060"/>
        <dbReference type="Rhea" id="RHEA-COMP:11605"/>
        <dbReference type="ChEBI" id="CHEBI:15378"/>
        <dbReference type="ChEBI" id="CHEBI:30013"/>
        <dbReference type="ChEBI" id="CHEBI:30616"/>
        <dbReference type="ChEBI" id="CHEBI:61977"/>
        <dbReference type="ChEBI" id="CHEBI:456216"/>
        <dbReference type="EC" id="2.7.11.22"/>
    </reaction>
</comment>
<feature type="region of interest" description="Disordered" evidence="11">
    <location>
        <begin position="119"/>
        <end position="140"/>
    </location>
</feature>